<evidence type="ECO:0000259" key="7">
    <source>
        <dbReference type="Pfam" id="PF00089"/>
    </source>
</evidence>
<feature type="domain" description="Peptidase S1" evidence="7">
    <location>
        <begin position="100"/>
        <end position="289"/>
    </location>
</feature>
<reference evidence="9" key="1">
    <citation type="submission" date="2016-12" db="EMBL/GenBank/DDBJ databases">
        <authorList>
            <person name="Varghese N."/>
            <person name="Submissions S."/>
        </authorList>
    </citation>
    <scope>NUCLEOTIDE SEQUENCE [LARGE SCALE GENOMIC DNA]</scope>
    <source>
        <strain evidence="9">DSM 18830</strain>
    </source>
</reference>
<dbReference type="EC" id="3.4.21.-" evidence="6"/>
<dbReference type="OrthoDB" id="1855925at2"/>
<dbReference type="InterPro" id="IPR050966">
    <property type="entry name" value="Glutamyl_endopeptidase"/>
</dbReference>
<evidence type="ECO:0000256" key="5">
    <source>
        <dbReference type="ARBA" id="ARBA00022825"/>
    </source>
</evidence>
<organism evidence="8 9">
    <name type="scientific">Flavobacterium cucumis</name>
    <dbReference type="NCBI Taxonomy" id="416016"/>
    <lineage>
        <taxon>Bacteria</taxon>
        <taxon>Pseudomonadati</taxon>
        <taxon>Bacteroidota</taxon>
        <taxon>Flavobacteriia</taxon>
        <taxon>Flavobacteriales</taxon>
        <taxon>Flavobacteriaceae</taxon>
        <taxon>Flavobacterium</taxon>
    </lineage>
</organism>
<dbReference type="GO" id="GO:0006508">
    <property type="term" value="P:proteolysis"/>
    <property type="evidence" value="ECO:0007669"/>
    <property type="project" value="UniProtKB-KW"/>
</dbReference>
<name>A0A1M7ZTL7_9FLAO</name>
<dbReference type="PANTHER" id="PTHR15462:SF8">
    <property type="entry name" value="SERINE PROTEASE"/>
    <property type="match status" value="1"/>
</dbReference>
<dbReference type="STRING" id="416016.SAMN05443547_0539"/>
<evidence type="ECO:0000313" key="9">
    <source>
        <dbReference type="Proteomes" id="UP000184611"/>
    </source>
</evidence>
<dbReference type="SUPFAM" id="SSF50494">
    <property type="entry name" value="Trypsin-like serine proteases"/>
    <property type="match status" value="1"/>
</dbReference>
<gene>
    <name evidence="8" type="ORF">SAMN05443547_0539</name>
</gene>
<dbReference type="InterPro" id="IPR043504">
    <property type="entry name" value="Peptidase_S1_PA_chymotrypsin"/>
</dbReference>
<dbReference type="InterPro" id="IPR001254">
    <property type="entry name" value="Trypsin_dom"/>
</dbReference>
<keyword evidence="2 6" id="KW-0645">Protease</keyword>
<keyword evidence="5 6" id="KW-0720">Serine protease</keyword>
<evidence type="ECO:0000256" key="6">
    <source>
        <dbReference type="RuleBase" id="RU004296"/>
    </source>
</evidence>
<evidence type="ECO:0000256" key="1">
    <source>
        <dbReference type="ARBA" id="ARBA00008764"/>
    </source>
</evidence>
<evidence type="ECO:0000256" key="2">
    <source>
        <dbReference type="ARBA" id="ARBA00022670"/>
    </source>
</evidence>
<proteinExistence type="inferred from homology"/>
<dbReference type="PRINTS" id="PR00839">
    <property type="entry name" value="V8PROTEASE"/>
</dbReference>
<dbReference type="Gene3D" id="2.40.10.10">
    <property type="entry name" value="Trypsin-like serine proteases"/>
    <property type="match status" value="2"/>
</dbReference>
<keyword evidence="9" id="KW-1185">Reference proteome</keyword>
<comment type="similarity">
    <text evidence="1 6">Belongs to the peptidase S1B family.</text>
</comment>
<dbReference type="InterPro" id="IPR009003">
    <property type="entry name" value="Peptidase_S1_PA"/>
</dbReference>
<evidence type="ECO:0000256" key="3">
    <source>
        <dbReference type="ARBA" id="ARBA00022729"/>
    </source>
</evidence>
<sequence>METTKPILCEELKKLKNVKAKKSVSNLDEIDAIAIKSLEGTKKTIEKTEGFLPEFLGVEFIPKKVKNTKFFDRETFMQDKKSRTIFGPDQRVVYHSLEYPWNCIGKIQTELGVASGVMIGPRHVLTCAHVIKFLSNGKTGWVKFSPMYYNGANTTYGTANSIKTFYKYKVSGPTIDTTESKFDYAVIVLDRNLGNTTGWMGATSYTDSWDNGAYWTHAGYPVDLTASERPIYQTNIALNGDDSTSDRAQALYHQGDVWPGQSGGPFWGYWGTTPKVVAVQSWQNNTTNAASGGSDMVDLINQARTQFP</sequence>
<dbReference type="GO" id="GO:0004252">
    <property type="term" value="F:serine-type endopeptidase activity"/>
    <property type="evidence" value="ECO:0007669"/>
    <property type="project" value="InterPro"/>
</dbReference>
<evidence type="ECO:0000313" key="8">
    <source>
        <dbReference type="EMBL" id="SHO72212.1"/>
    </source>
</evidence>
<evidence type="ECO:0000256" key="4">
    <source>
        <dbReference type="ARBA" id="ARBA00022801"/>
    </source>
</evidence>
<dbReference type="Proteomes" id="UP000184611">
    <property type="component" value="Unassembled WGS sequence"/>
</dbReference>
<keyword evidence="4 6" id="KW-0378">Hydrolase</keyword>
<dbReference type="RefSeq" id="WP_073581131.1">
    <property type="nucleotide sequence ID" value="NZ_CBCSEA010000001.1"/>
</dbReference>
<dbReference type="Pfam" id="PF00089">
    <property type="entry name" value="Trypsin"/>
    <property type="match status" value="1"/>
</dbReference>
<dbReference type="AlphaFoldDB" id="A0A1M7ZTL7"/>
<dbReference type="InterPro" id="IPR008256">
    <property type="entry name" value="Peptidase_S1B"/>
</dbReference>
<accession>A0A1M7ZTL7</accession>
<dbReference type="PANTHER" id="PTHR15462">
    <property type="entry name" value="SERINE PROTEASE"/>
    <property type="match status" value="1"/>
</dbReference>
<keyword evidence="3" id="KW-0732">Signal</keyword>
<protein>
    <recommendedName>
        <fullName evidence="6">Serine protease</fullName>
        <ecNumber evidence="6">3.4.21.-</ecNumber>
    </recommendedName>
</protein>
<dbReference type="EMBL" id="FRYK01000001">
    <property type="protein sequence ID" value="SHO72212.1"/>
    <property type="molecule type" value="Genomic_DNA"/>
</dbReference>